<gene>
    <name evidence="1" type="ORF">C2845_PM11G16740</name>
</gene>
<dbReference type="OrthoDB" id="696683at2759"/>
<proteinExistence type="predicted"/>
<organism evidence="1 2">
    <name type="scientific">Panicum miliaceum</name>
    <name type="common">Proso millet</name>
    <name type="synonym">Broomcorn millet</name>
    <dbReference type="NCBI Taxonomy" id="4540"/>
    <lineage>
        <taxon>Eukaryota</taxon>
        <taxon>Viridiplantae</taxon>
        <taxon>Streptophyta</taxon>
        <taxon>Embryophyta</taxon>
        <taxon>Tracheophyta</taxon>
        <taxon>Spermatophyta</taxon>
        <taxon>Magnoliopsida</taxon>
        <taxon>Liliopsida</taxon>
        <taxon>Poales</taxon>
        <taxon>Poaceae</taxon>
        <taxon>PACMAD clade</taxon>
        <taxon>Panicoideae</taxon>
        <taxon>Panicodae</taxon>
        <taxon>Paniceae</taxon>
        <taxon>Panicinae</taxon>
        <taxon>Panicum</taxon>
        <taxon>Panicum sect. Panicum</taxon>
    </lineage>
</organism>
<protein>
    <submittedName>
        <fullName evidence="1">Uncharacterized protein</fullName>
    </submittedName>
</protein>
<dbReference type="EMBL" id="PQIB02000007">
    <property type="protein sequence ID" value="RLN08902.1"/>
    <property type="molecule type" value="Genomic_DNA"/>
</dbReference>
<evidence type="ECO:0000313" key="1">
    <source>
        <dbReference type="EMBL" id="RLN08902.1"/>
    </source>
</evidence>
<dbReference type="Proteomes" id="UP000275267">
    <property type="component" value="Unassembled WGS sequence"/>
</dbReference>
<comment type="caution">
    <text evidence="1">The sequence shown here is derived from an EMBL/GenBank/DDBJ whole genome shotgun (WGS) entry which is preliminary data.</text>
</comment>
<name>A0A3L6RSY2_PANMI</name>
<accession>A0A3L6RSY2</accession>
<dbReference type="AlphaFoldDB" id="A0A3L6RSY2"/>
<dbReference type="STRING" id="4540.A0A3L6RSY2"/>
<sequence>MIPNQIKSLDGDKWGDCEIVDKLLTVYIARDITLPSLIRAERGSKHFTVENVLGRIEAHHDQSKRVKINQDLAELLEQEAKNNGLALQARSKGKKRPLNPQRMKALTTMKRMNWMVSK</sequence>
<reference evidence="2" key="1">
    <citation type="journal article" date="2019" name="Nat. Commun.">
        <title>The genome of broomcorn millet.</title>
        <authorList>
            <person name="Zou C."/>
            <person name="Miki D."/>
            <person name="Li D."/>
            <person name="Tang Q."/>
            <person name="Xiao L."/>
            <person name="Rajput S."/>
            <person name="Deng P."/>
            <person name="Jia W."/>
            <person name="Huang R."/>
            <person name="Zhang M."/>
            <person name="Sun Y."/>
            <person name="Hu J."/>
            <person name="Fu X."/>
            <person name="Schnable P.S."/>
            <person name="Li F."/>
            <person name="Zhang H."/>
            <person name="Feng B."/>
            <person name="Zhu X."/>
            <person name="Liu R."/>
            <person name="Schnable J.C."/>
            <person name="Zhu J.-K."/>
            <person name="Zhang H."/>
        </authorList>
    </citation>
    <scope>NUCLEOTIDE SEQUENCE [LARGE SCALE GENOMIC DNA]</scope>
</reference>
<keyword evidence="2" id="KW-1185">Reference proteome</keyword>
<evidence type="ECO:0000313" key="2">
    <source>
        <dbReference type="Proteomes" id="UP000275267"/>
    </source>
</evidence>